<reference evidence="5" key="2">
    <citation type="submission" date="2010-07" db="EMBL/GenBank/DDBJ databases">
        <title>The complete genome of Olsenella uli DSM 7084.</title>
        <authorList>
            <consortium name="US DOE Joint Genome Institute (JGI-PGF)"/>
            <person name="Lucas S."/>
            <person name="Copeland A."/>
            <person name="Lapidus A."/>
            <person name="Glavina del Rio T."/>
            <person name="Dalin E."/>
            <person name="Tice H."/>
            <person name="Bruce D."/>
            <person name="Goodwin L."/>
            <person name="Pitluck S."/>
            <person name="Kyrpides N."/>
            <person name="Mavromatis K."/>
            <person name="Ivanova N."/>
            <person name="Mikhailova N."/>
            <person name="Held B."/>
            <person name="Brettin T."/>
            <person name="Detter J.C."/>
            <person name="Tapia R."/>
            <person name="Han C."/>
            <person name="Larimer F."/>
            <person name="Land M."/>
            <person name="Hauser L."/>
            <person name="Markowitz V."/>
            <person name="Cheng J.-F."/>
            <person name="Hugenholtz P."/>
            <person name="Woyke T."/>
            <person name="Wu D."/>
            <person name="Pukall R."/>
            <person name="Gehrich-Schroeter G."/>
            <person name="Schneider S."/>
            <person name="Klenk H.-P."/>
            <person name="Eisen J.A."/>
        </authorList>
    </citation>
    <scope>NUCLEOTIDE SEQUENCE</scope>
    <source>
        <strain evidence="5">DSM 7084</strain>
    </source>
</reference>
<dbReference type="Gene3D" id="1.10.10.10">
    <property type="entry name" value="Winged helix-like DNA-binding domain superfamily/Winged helix DNA-binding domain"/>
    <property type="match status" value="1"/>
</dbReference>
<dbReference type="InterPro" id="IPR028978">
    <property type="entry name" value="Chorismate_lyase_/UTRA_dom_sf"/>
</dbReference>
<dbReference type="eggNOG" id="COG2188">
    <property type="taxonomic scope" value="Bacteria"/>
</dbReference>
<evidence type="ECO:0000256" key="1">
    <source>
        <dbReference type="ARBA" id="ARBA00023015"/>
    </source>
</evidence>
<dbReference type="SUPFAM" id="SSF64288">
    <property type="entry name" value="Chorismate lyase-like"/>
    <property type="match status" value="1"/>
</dbReference>
<dbReference type="GO" id="GO:0003677">
    <property type="term" value="F:DNA binding"/>
    <property type="evidence" value="ECO:0007669"/>
    <property type="project" value="UniProtKB-KW"/>
</dbReference>
<dbReference type="PRINTS" id="PR00035">
    <property type="entry name" value="HTHGNTR"/>
</dbReference>
<dbReference type="SMART" id="SM00866">
    <property type="entry name" value="UTRA"/>
    <property type="match status" value="1"/>
</dbReference>
<dbReference type="PANTHER" id="PTHR44846:SF12">
    <property type="entry name" value="HTH-TYPE TRANSCRIPTIONAL REGULATOR TRER"/>
    <property type="match status" value="1"/>
</dbReference>
<dbReference type="SUPFAM" id="SSF46785">
    <property type="entry name" value="Winged helix' DNA-binding domain"/>
    <property type="match status" value="1"/>
</dbReference>
<dbReference type="GO" id="GO:0003700">
    <property type="term" value="F:DNA-binding transcription factor activity"/>
    <property type="evidence" value="ECO:0007669"/>
    <property type="project" value="InterPro"/>
</dbReference>
<dbReference type="STRING" id="633147.Olsu_1212"/>
<keyword evidence="1" id="KW-0805">Transcription regulation</keyword>
<dbReference type="InterPro" id="IPR050679">
    <property type="entry name" value="Bact_HTH_transcr_reg"/>
</dbReference>
<keyword evidence="6" id="KW-1185">Reference proteome</keyword>
<dbReference type="Proteomes" id="UP000000333">
    <property type="component" value="Chromosome"/>
</dbReference>
<dbReference type="Gene3D" id="3.40.1410.10">
    <property type="entry name" value="Chorismate lyase-like"/>
    <property type="match status" value="1"/>
</dbReference>
<dbReference type="PATRIC" id="fig|633147.7.peg.326"/>
<accession>E1QW15</accession>
<dbReference type="InterPro" id="IPR011663">
    <property type="entry name" value="UTRA"/>
</dbReference>
<dbReference type="KEGG" id="ols:Olsu_1212"/>
<dbReference type="Pfam" id="PF00392">
    <property type="entry name" value="GntR"/>
    <property type="match status" value="1"/>
</dbReference>
<dbReference type="Pfam" id="PF07702">
    <property type="entry name" value="UTRA"/>
    <property type="match status" value="1"/>
</dbReference>
<dbReference type="PROSITE" id="PS50949">
    <property type="entry name" value="HTH_GNTR"/>
    <property type="match status" value="1"/>
</dbReference>
<dbReference type="EMBL" id="CP002106">
    <property type="protein sequence ID" value="ADK68318.1"/>
    <property type="molecule type" value="Genomic_DNA"/>
</dbReference>
<organism evidence="5 6">
    <name type="scientific">Olsenella uli (strain ATCC 49627 / DSM 7084 / CCUG 31166 / CIP 109912 / JCM 12494 / LMG 11480 / NCIMB 702895 / VPI D76D-27C)</name>
    <name type="common">Lactobacillus uli</name>
    <dbReference type="NCBI Taxonomy" id="633147"/>
    <lineage>
        <taxon>Bacteria</taxon>
        <taxon>Bacillati</taxon>
        <taxon>Actinomycetota</taxon>
        <taxon>Coriobacteriia</taxon>
        <taxon>Coriobacteriales</taxon>
        <taxon>Atopobiaceae</taxon>
        <taxon>Olsenella</taxon>
    </lineage>
</organism>
<dbReference type="AlphaFoldDB" id="E1QW15"/>
<dbReference type="PANTHER" id="PTHR44846">
    <property type="entry name" value="MANNOSYL-D-GLYCERATE TRANSPORT/METABOLISM SYSTEM REPRESSOR MNGR-RELATED"/>
    <property type="match status" value="1"/>
</dbReference>
<dbReference type="CDD" id="cd07377">
    <property type="entry name" value="WHTH_GntR"/>
    <property type="match status" value="1"/>
</dbReference>
<dbReference type="InterPro" id="IPR036390">
    <property type="entry name" value="WH_DNA-bd_sf"/>
</dbReference>
<dbReference type="InterPro" id="IPR036388">
    <property type="entry name" value="WH-like_DNA-bd_sf"/>
</dbReference>
<reference evidence="5" key="1">
    <citation type="journal article" date="2010" name="Stand. Genomic Sci.">
        <title>Complete genome sequence of Olsenella uli type strain (VPI D76D-27C).</title>
        <authorList>
            <person name="Goker M."/>
            <person name="Held B."/>
            <person name="Lucas S."/>
            <person name="Nolan M."/>
            <person name="Yasawong M."/>
            <person name="Glavina Del Rio T."/>
            <person name="Tice H."/>
            <person name="Cheng J.F."/>
            <person name="Bruce D."/>
            <person name="Detter J.C."/>
            <person name="Tapia R."/>
            <person name="Han C."/>
            <person name="Goodwin L."/>
            <person name="Pitluck S."/>
            <person name="Liolios K."/>
            <person name="Ivanova N."/>
            <person name="Mavromatis K."/>
            <person name="Mikhailova N."/>
            <person name="Pati A."/>
            <person name="Chen A."/>
            <person name="Palaniappan K."/>
            <person name="Land M."/>
            <person name="Hauser L."/>
            <person name="Chang Y.J."/>
            <person name="Jeffries C.D."/>
            <person name="Rohde M."/>
            <person name="Sikorski J."/>
            <person name="Pukall R."/>
            <person name="Woyke T."/>
            <person name="Bristow J."/>
            <person name="Eisen J.A."/>
            <person name="Markowitz V."/>
            <person name="Hugenholtz P."/>
            <person name="Kyrpides N.C."/>
            <person name="Klenk H.P."/>
            <person name="Lapidus A."/>
        </authorList>
    </citation>
    <scope>NUCLEOTIDE SEQUENCE [LARGE SCALE GENOMIC DNA]</scope>
    <source>
        <strain evidence="5">DSM 7084</strain>
    </source>
</reference>
<evidence type="ECO:0000259" key="4">
    <source>
        <dbReference type="PROSITE" id="PS50949"/>
    </source>
</evidence>
<gene>
    <name evidence="5" type="ordered locus">Olsu_1212</name>
</gene>
<protein>
    <submittedName>
        <fullName evidence="5">Transcriptional regulator, GntR family</fullName>
    </submittedName>
</protein>
<dbReference type="RefSeq" id="WP_013252070.1">
    <property type="nucleotide sequence ID" value="NC_014363.1"/>
</dbReference>
<evidence type="ECO:0000256" key="2">
    <source>
        <dbReference type="ARBA" id="ARBA00023125"/>
    </source>
</evidence>
<name>E1QW15_OLSUV</name>
<evidence type="ECO:0000256" key="3">
    <source>
        <dbReference type="ARBA" id="ARBA00023163"/>
    </source>
</evidence>
<keyword evidence="3" id="KW-0804">Transcription</keyword>
<dbReference type="GeneID" id="78512626"/>
<dbReference type="GO" id="GO:0045892">
    <property type="term" value="P:negative regulation of DNA-templated transcription"/>
    <property type="evidence" value="ECO:0007669"/>
    <property type="project" value="TreeGrafter"/>
</dbReference>
<dbReference type="SMART" id="SM00345">
    <property type="entry name" value="HTH_GNTR"/>
    <property type="match status" value="1"/>
</dbReference>
<sequence>MTKALFEAIYLDLEKKIKNGEFPYQSFIPSENDLVAAYSCSRNTVRRALSILADEGLVQPIHGKGVRVIWRSTDRDIIGSLEGLYSFEEYAERNGMAPHTVVREFEQLVCGSGLSRYTGFAKGSKLYRVVRTRSLDGFTCQVDINYFLRESIPDLTPEIAQSSVYSYIEERLNTKILTSKRQITVELANEDDFAYLNLSPYNCVAIIESQTFSSEGLMFEFTQVRHHPDAFRYCAVSRR</sequence>
<dbReference type="OrthoDB" id="7363114at2"/>
<dbReference type="InterPro" id="IPR000524">
    <property type="entry name" value="Tscrpt_reg_HTH_GntR"/>
</dbReference>
<keyword evidence="2" id="KW-0238">DNA-binding</keyword>
<proteinExistence type="predicted"/>
<evidence type="ECO:0000313" key="5">
    <source>
        <dbReference type="EMBL" id="ADK68318.1"/>
    </source>
</evidence>
<evidence type="ECO:0000313" key="6">
    <source>
        <dbReference type="Proteomes" id="UP000000333"/>
    </source>
</evidence>
<dbReference type="HOGENOM" id="CLU_063236_5_2_11"/>
<feature type="domain" description="HTH gntR-type" evidence="4">
    <location>
        <begin position="3"/>
        <end position="71"/>
    </location>
</feature>